<gene>
    <name evidence="1" type="ORF">K8V47_00140</name>
</gene>
<dbReference type="CDD" id="cd06915">
    <property type="entry name" value="NTP_transferase_WcbM_like"/>
    <property type="match status" value="1"/>
</dbReference>
<reference evidence="1" key="1">
    <citation type="journal article" date="2021" name="PeerJ">
        <title>Extensive microbial diversity within the chicken gut microbiome revealed by metagenomics and culture.</title>
        <authorList>
            <person name="Gilroy R."/>
            <person name="Ravi A."/>
            <person name="Getino M."/>
            <person name="Pursley I."/>
            <person name="Horton D.L."/>
            <person name="Alikhan N.F."/>
            <person name="Baker D."/>
            <person name="Gharbi K."/>
            <person name="Hall N."/>
            <person name="Watson M."/>
            <person name="Adriaenssens E.M."/>
            <person name="Foster-Nyarko E."/>
            <person name="Jarju S."/>
            <person name="Secka A."/>
            <person name="Antonio M."/>
            <person name="Oren A."/>
            <person name="Chaudhuri R.R."/>
            <person name="La Ragione R."/>
            <person name="Hildebrand F."/>
            <person name="Pallen M.J."/>
        </authorList>
    </citation>
    <scope>NUCLEOTIDE SEQUENCE</scope>
    <source>
        <strain evidence="1">4100</strain>
    </source>
</reference>
<comment type="caution">
    <text evidence="1">The sequence shown here is derived from an EMBL/GenBank/DDBJ whole genome shotgun (WGS) entry which is preliminary data.</text>
</comment>
<evidence type="ECO:0000313" key="2">
    <source>
        <dbReference type="Proteomes" id="UP000711407"/>
    </source>
</evidence>
<sequence length="238" mass="26866">MEIIILAGGLGTRLRSEVKDVPKCMAPVAGKPFLWYLLTYLKRYPVSRVVLSVGYLREVIKDWIAENGSRFPYEIDYAVEEAPLGTGGGIRLALDKCHDENVLVLNGDTFFDVDLDGFMAVHESRPASISIAMKPMRDFDRYGRVMVDDESGCIERFCEKEPCAEGLINGGVYAISRKRLDLTALPEKFSFEKEVLEPESARGCVYGYVSDGYFIDIGIPEDYHKADREFPHLFDEQL</sequence>
<dbReference type="Pfam" id="PF00483">
    <property type="entry name" value="NTP_transferase"/>
    <property type="match status" value="1"/>
</dbReference>
<protein>
    <submittedName>
        <fullName evidence="1">Nucleotidyltransferase family protein</fullName>
    </submittedName>
</protein>
<dbReference type="InterPro" id="IPR029044">
    <property type="entry name" value="Nucleotide-diphossugar_trans"/>
</dbReference>
<dbReference type="InterPro" id="IPR005835">
    <property type="entry name" value="NTP_transferase_dom"/>
</dbReference>
<evidence type="ECO:0000313" key="1">
    <source>
        <dbReference type="EMBL" id="HJE38164.1"/>
    </source>
</evidence>
<dbReference type="InterPro" id="IPR050486">
    <property type="entry name" value="Mannose-1P_guanyltransferase"/>
</dbReference>
<dbReference type="EMBL" id="DYXT01000002">
    <property type="protein sequence ID" value="HJE38164.1"/>
    <property type="molecule type" value="Genomic_DNA"/>
</dbReference>
<organism evidence="1 2">
    <name type="scientific">Candidatus Amulumruptor caecigallinarius</name>
    <dbReference type="NCBI Taxonomy" id="2109911"/>
    <lineage>
        <taxon>Bacteria</taxon>
        <taxon>Pseudomonadati</taxon>
        <taxon>Bacteroidota</taxon>
        <taxon>Bacteroidia</taxon>
        <taxon>Bacteroidales</taxon>
        <taxon>Muribaculaceae</taxon>
        <taxon>Candidatus Amulumruptor</taxon>
    </lineage>
</organism>
<dbReference type="Gene3D" id="3.90.550.10">
    <property type="entry name" value="Spore Coat Polysaccharide Biosynthesis Protein SpsA, Chain A"/>
    <property type="match status" value="1"/>
</dbReference>
<dbReference type="PANTHER" id="PTHR22572">
    <property type="entry name" value="SUGAR-1-PHOSPHATE GUANYL TRANSFERASE"/>
    <property type="match status" value="1"/>
</dbReference>
<dbReference type="Proteomes" id="UP000711407">
    <property type="component" value="Unassembled WGS sequence"/>
</dbReference>
<dbReference type="SUPFAM" id="SSF53448">
    <property type="entry name" value="Nucleotide-diphospho-sugar transferases"/>
    <property type="match status" value="1"/>
</dbReference>
<proteinExistence type="predicted"/>
<reference evidence="1" key="2">
    <citation type="submission" date="2021-09" db="EMBL/GenBank/DDBJ databases">
        <authorList>
            <person name="Gilroy R."/>
        </authorList>
    </citation>
    <scope>NUCLEOTIDE SEQUENCE</scope>
    <source>
        <strain evidence="1">4100</strain>
    </source>
</reference>
<accession>A0A4Q0U9C8</accession>
<name>A0A4Q0U9C8_9BACT</name>
<dbReference type="AlphaFoldDB" id="A0A4Q0U9C8"/>